<evidence type="ECO:0000313" key="9">
    <source>
        <dbReference type="EMBL" id="OCT16759.1"/>
    </source>
</evidence>
<keyword evidence="4 7" id="KW-0812">Transmembrane</keyword>
<dbReference type="PANTHER" id="PTHR43744:SF9">
    <property type="entry name" value="POLYGALACTURONAN_RHAMNOGALACTURONAN TRANSPORT SYSTEM PERMEASE PROTEIN YTCP"/>
    <property type="match status" value="1"/>
</dbReference>
<dbReference type="PROSITE" id="PS50928">
    <property type="entry name" value="ABC_TM1"/>
    <property type="match status" value="1"/>
</dbReference>
<dbReference type="OrthoDB" id="9810086at2"/>
<proteinExistence type="inferred from homology"/>
<keyword evidence="6 7" id="KW-0472">Membrane</keyword>
<dbReference type="Pfam" id="PF00528">
    <property type="entry name" value="BPD_transp_1"/>
    <property type="match status" value="1"/>
</dbReference>
<dbReference type="InterPro" id="IPR035906">
    <property type="entry name" value="MetI-like_sf"/>
</dbReference>
<reference evidence="10" key="1">
    <citation type="submission" date="2016-05" db="EMBL/GenBank/DDBJ databases">
        <title>Paenibacillus oryzae. sp. nov., isolated from the rice root.</title>
        <authorList>
            <person name="Zhang J."/>
            <person name="Zhang X."/>
        </authorList>
    </citation>
    <scope>NUCLEOTIDE SEQUENCE [LARGE SCALE GENOMIC DNA]</scope>
    <source>
        <strain evidence="10">KCTC13222</strain>
    </source>
</reference>
<keyword evidence="3" id="KW-1003">Cell membrane</keyword>
<dbReference type="PANTHER" id="PTHR43744">
    <property type="entry name" value="ABC TRANSPORTER PERMEASE PROTEIN MG189-RELATED-RELATED"/>
    <property type="match status" value="1"/>
</dbReference>
<organism evidence="9 10">
    <name type="scientific">Paenibacillus pectinilyticus</name>
    <dbReference type="NCBI Taxonomy" id="512399"/>
    <lineage>
        <taxon>Bacteria</taxon>
        <taxon>Bacillati</taxon>
        <taxon>Bacillota</taxon>
        <taxon>Bacilli</taxon>
        <taxon>Bacillales</taxon>
        <taxon>Paenibacillaceae</taxon>
        <taxon>Paenibacillus</taxon>
    </lineage>
</organism>
<dbReference type="SUPFAM" id="SSF161098">
    <property type="entry name" value="MetI-like"/>
    <property type="match status" value="1"/>
</dbReference>
<keyword evidence="10" id="KW-1185">Reference proteome</keyword>
<evidence type="ECO:0000256" key="6">
    <source>
        <dbReference type="ARBA" id="ARBA00023136"/>
    </source>
</evidence>
<protein>
    <submittedName>
        <fullName evidence="9">Sugar ABC transporter permease</fullName>
    </submittedName>
</protein>
<evidence type="ECO:0000256" key="3">
    <source>
        <dbReference type="ARBA" id="ARBA00022475"/>
    </source>
</evidence>
<dbReference type="RefSeq" id="WP_065850846.1">
    <property type="nucleotide sequence ID" value="NZ_LYPC01000010.1"/>
</dbReference>
<comment type="subcellular location">
    <subcellularLocation>
        <location evidence="1 7">Cell membrane</location>
        <topology evidence="1 7">Multi-pass membrane protein</topology>
    </subcellularLocation>
</comment>
<dbReference type="Gene3D" id="1.10.3720.10">
    <property type="entry name" value="MetI-like"/>
    <property type="match status" value="1"/>
</dbReference>
<dbReference type="CDD" id="cd06261">
    <property type="entry name" value="TM_PBP2"/>
    <property type="match status" value="1"/>
</dbReference>
<evidence type="ECO:0000259" key="8">
    <source>
        <dbReference type="PROSITE" id="PS50928"/>
    </source>
</evidence>
<evidence type="ECO:0000256" key="2">
    <source>
        <dbReference type="ARBA" id="ARBA00022448"/>
    </source>
</evidence>
<feature type="transmembrane region" description="Helical" evidence="7">
    <location>
        <begin position="280"/>
        <end position="299"/>
    </location>
</feature>
<keyword evidence="5 7" id="KW-1133">Transmembrane helix</keyword>
<keyword evidence="2 7" id="KW-0813">Transport</keyword>
<feature type="transmembrane region" description="Helical" evidence="7">
    <location>
        <begin position="124"/>
        <end position="144"/>
    </location>
</feature>
<evidence type="ECO:0000256" key="1">
    <source>
        <dbReference type="ARBA" id="ARBA00004651"/>
    </source>
</evidence>
<dbReference type="Proteomes" id="UP000093309">
    <property type="component" value="Unassembled WGS sequence"/>
</dbReference>
<accession>A0A1C1A899</accession>
<dbReference type="AlphaFoldDB" id="A0A1C1A899"/>
<dbReference type="GO" id="GO:0005886">
    <property type="term" value="C:plasma membrane"/>
    <property type="evidence" value="ECO:0007669"/>
    <property type="project" value="UniProtKB-SubCell"/>
</dbReference>
<comment type="similarity">
    <text evidence="7">Belongs to the binding-protein-dependent transport system permease family.</text>
</comment>
<name>A0A1C1A899_9BACL</name>
<gene>
    <name evidence="9" type="ORF">A8709_08850</name>
</gene>
<evidence type="ECO:0000256" key="4">
    <source>
        <dbReference type="ARBA" id="ARBA00022692"/>
    </source>
</evidence>
<dbReference type="EMBL" id="LYPC01000010">
    <property type="protein sequence ID" value="OCT16759.1"/>
    <property type="molecule type" value="Genomic_DNA"/>
</dbReference>
<evidence type="ECO:0000256" key="5">
    <source>
        <dbReference type="ARBA" id="ARBA00022989"/>
    </source>
</evidence>
<sequence length="314" mass="35261">MSEAISVRKQRIAKKQGPNDLSPTANLLVNVFFWIYTAACIMPLVLVIIVSFSDEKGVLIHGYNFIPDGWSLEAYKFMFKDWHQILRSFGISVFLATVGTAISLVMMSLYAYPISRSDFPHKSFFSFFMFFTMLFNGGLVPWYLVYTQMLDLKNTIAALMLPLLVSAFFVLLLRTFFANSIPMPLIEAAKIDGAGEVRIFSQIIIPLSLPVLASVGLFQVLNYWNDWFLSLVFISGSKNINLQFMMYKTMLDIQFLTSNVQASQGLSQAGGILQLPTETVRMAMAVLGIGPIVFAYPFFQKYFKKGLTVGAIKG</sequence>
<evidence type="ECO:0000313" key="10">
    <source>
        <dbReference type="Proteomes" id="UP000093309"/>
    </source>
</evidence>
<feature type="transmembrane region" description="Helical" evidence="7">
    <location>
        <begin position="199"/>
        <end position="221"/>
    </location>
</feature>
<feature type="domain" description="ABC transmembrane type-1" evidence="8">
    <location>
        <begin position="89"/>
        <end position="285"/>
    </location>
</feature>
<feature type="transmembrane region" description="Helical" evidence="7">
    <location>
        <begin position="31"/>
        <end position="52"/>
    </location>
</feature>
<feature type="transmembrane region" description="Helical" evidence="7">
    <location>
        <begin position="89"/>
        <end position="112"/>
    </location>
</feature>
<evidence type="ECO:0000256" key="7">
    <source>
        <dbReference type="RuleBase" id="RU363032"/>
    </source>
</evidence>
<dbReference type="InterPro" id="IPR000515">
    <property type="entry name" value="MetI-like"/>
</dbReference>
<comment type="caution">
    <text evidence="9">The sequence shown here is derived from an EMBL/GenBank/DDBJ whole genome shotgun (WGS) entry which is preliminary data.</text>
</comment>
<dbReference type="GO" id="GO:0055085">
    <property type="term" value="P:transmembrane transport"/>
    <property type="evidence" value="ECO:0007669"/>
    <property type="project" value="InterPro"/>
</dbReference>
<dbReference type="STRING" id="512399.A8709_08850"/>
<feature type="transmembrane region" description="Helical" evidence="7">
    <location>
        <begin position="156"/>
        <end position="178"/>
    </location>
</feature>